<keyword evidence="5" id="KW-1185">Reference proteome</keyword>
<evidence type="ECO:0000256" key="2">
    <source>
        <dbReference type="SAM" id="Phobius"/>
    </source>
</evidence>
<keyword evidence="2" id="KW-0472">Membrane</keyword>
<evidence type="ECO:0000313" key="5">
    <source>
        <dbReference type="Proteomes" id="UP001215280"/>
    </source>
</evidence>
<accession>A0AAD7JC58</accession>
<feature type="transmembrane region" description="Helical" evidence="2">
    <location>
        <begin position="70"/>
        <end position="91"/>
    </location>
</feature>
<gene>
    <name evidence="4" type="ORF">DFH07DRAFT_1059803</name>
</gene>
<feature type="chain" id="PRO_5042235189" description="Transmembrane protein" evidence="3">
    <location>
        <begin position="22"/>
        <end position="288"/>
    </location>
</feature>
<evidence type="ECO:0008006" key="6">
    <source>
        <dbReference type="Google" id="ProtNLM"/>
    </source>
</evidence>
<reference evidence="4" key="1">
    <citation type="submission" date="2023-03" db="EMBL/GenBank/DDBJ databases">
        <title>Massive genome expansion in bonnet fungi (Mycena s.s.) driven by repeated elements and novel gene families across ecological guilds.</title>
        <authorList>
            <consortium name="Lawrence Berkeley National Laboratory"/>
            <person name="Harder C.B."/>
            <person name="Miyauchi S."/>
            <person name="Viragh M."/>
            <person name="Kuo A."/>
            <person name="Thoen E."/>
            <person name="Andreopoulos B."/>
            <person name="Lu D."/>
            <person name="Skrede I."/>
            <person name="Drula E."/>
            <person name="Henrissat B."/>
            <person name="Morin E."/>
            <person name="Kohler A."/>
            <person name="Barry K."/>
            <person name="LaButti K."/>
            <person name="Morin E."/>
            <person name="Salamov A."/>
            <person name="Lipzen A."/>
            <person name="Mereny Z."/>
            <person name="Hegedus B."/>
            <person name="Baldrian P."/>
            <person name="Stursova M."/>
            <person name="Weitz H."/>
            <person name="Taylor A."/>
            <person name="Grigoriev I.V."/>
            <person name="Nagy L.G."/>
            <person name="Martin F."/>
            <person name="Kauserud H."/>
        </authorList>
    </citation>
    <scope>NUCLEOTIDE SEQUENCE</scope>
    <source>
        <strain evidence="4">CBHHK188m</strain>
    </source>
</reference>
<protein>
    <recommendedName>
        <fullName evidence="6">Transmembrane protein</fullName>
    </recommendedName>
</protein>
<dbReference type="AlphaFoldDB" id="A0AAD7JC58"/>
<comment type="caution">
    <text evidence="4">The sequence shown here is derived from an EMBL/GenBank/DDBJ whole genome shotgun (WGS) entry which is preliminary data.</text>
</comment>
<keyword evidence="2" id="KW-1133">Transmembrane helix</keyword>
<evidence type="ECO:0000313" key="4">
    <source>
        <dbReference type="EMBL" id="KAJ7761529.1"/>
    </source>
</evidence>
<dbReference type="EMBL" id="JARJLG010000045">
    <property type="protein sequence ID" value="KAJ7761529.1"/>
    <property type="molecule type" value="Genomic_DNA"/>
</dbReference>
<dbReference type="Proteomes" id="UP001215280">
    <property type="component" value="Unassembled WGS sequence"/>
</dbReference>
<proteinExistence type="predicted"/>
<evidence type="ECO:0000256" key="3">
    <source>
        <dbReference type="SAM" id="SignalP"/>
    </source>
</evidence>
<keyword evidence="2" id="KW-0812">Transmembrane</keyword>
<evidence type="ECO:0000256" key="1">
    <source>
        <dbReference type="SAM" id="MobiDB-lite"/>
    </source>
</evidence>
<feature type="signal peptide" evidence="3">
    <location>
        <begin position="1"/>
        <end position="21"/>
    </location>
</feature>
<feature type="region of interest" description="Disordered" evidence="1">
    <location>
        <begin position="222"/>
        <end position="253"/>
    </location>
</feature>
<organism evidence="4 5">
    <name type="scientific">Mycena maculata</name>
    <dbReference type="NCBI Taxonomy" id="230809"/>
    <lineage>
        <taxon>Eukaryota</taxon>
        <taxon>Fungi</taxon>
        <taxon>Dikarya</taxon>
        <taxon>Basidiomycota</taxon>
        <taxon>Agaricomycotina</taxon>
        <taxon>Agaricomycetes</taxon>
        <taxon>Agaricomycetidae</taxon>
        <taxon>Agaricales</taxon>
        <taxon>Marasmiineae</taxon>
        <taxon>Mycenaceae</taxon>
        <taxon>Mycena</taxon>
    </lineage>
</organism>
<name>A0AAD7JC58_9AGAR</name>
<feature type="region of interest" description="Disordered" evidence="1">
    <location>
        <begin position="100"/>
        <end position="126"/>
    </location>
</feature>
<keyword evidence="3" id="KW-0732">Signal</keyword>
<sequence length="288" mass="31170">MALVSKICTVLLSTLITASHAQGIVGDPTYYPTPSASPITLAGSVSGPTAISTQSSPSCPSSDRILKSVVIASVVVAACFLAEIVAILVFVNRRKKEQRRPDEKWTPSLLDQFPDQRQSLRGPNYSIRDSKAQSITSLDADSSKQLPDTPVSTAYEFEPSVLTDIAIEQPSPPLRPTFPATPSSVFETPLPSSNIYSAGRQTWIAGSGLNRLTVVSLPSQYAESTRSKNSRHSKARSTSVAQETTDGRGQENETLADLRVQIREFETQQKVLVLQNASGYRPPSYESN</sequence>